<name>G7SE03_STRSU</name>
<dbReference type="Proteomes" id="UP000008845">
    <property type="component" value="Chromosome"/>
</dbReference>
<reference evidence="2 3" key="1">
    <citation type="journal article" date="2011" name="BMC Genomics">
        <title>Comparative Genomic Analysis of Streptococcus suis reveals significant genomic diversity among different serotypes.</title>
        <authorList>
            <person name="Zhang A."/>
            <person name="Yang M."/>
            <person name="Hu P."/>
            <person name="Wu J."/>
            <person name="Chen B."/>
            <person name="Hua Y."/>
            <person name="Yu J."/>
            <person name="Chen H."/>
            <person name="Xiao J."/>
            <person name="Jin M."/>
        </authorList>
    </citation>
    <scope>NUCLEOTIDE SEQUENCE [LARGE SCALE GENOMIC DNA]</scope>
    <source>
        <strain evidence="2">D12</strain>
    </source>
</reference>
<keyword evidence="1" id="KW-1133">Transmembrane helix</keyword>
<dbReference type="KEGG" id="ssk:SSUD12_0925"/>
<dbReference type="EMBL" id="CP002644">
    <property type="protein sequence ID" value="AER19238.1"/>
    <property type="molecule type" value="Genomic_DNA"/>
</dbReference>
<feature type="transmembrane region" description="Helical" evidence="1">
    <location>
        <begin position="21"/>
        <end position="39"/>
    </location>
</feature>
<gene>
    <name evidence="2" type="ORF">SSUD12_0925</name>
</gene>
<proteinExistence type="predicted"/>
<organism evidence="2 3">
    <name type="scientific">Streptococcus suis D12</name>
    <dbReference type="NCBI Taxonomy" id="1004952"/>
    <lineage>
        <taxon>Bacteria</taxon>
        <taxon>Bacillati</taxon>
        <taxon>Bacillota</taxon>
        <taxon>Bacilli</taxon>
        <taxon>Lactobacillales</taxon>
        <taxon>Streptococcaceae</taxon>
        <taxon>Streptococcus</taxon>
    </lineage>
</organism>
<accession>G7SE03</accession>
<dbReference type="HOGENOM" id="CLU_3297446_0_0_9"/>
<sequence>MSIKKDIFNYFRYNGKSVSSKIIFSALLLLFFIAISYSFE</sequence>
<evidence type="ECO:0000313" key="2">
    <source>
        <dbReference type="EMBL" id="AER19238.1"/>
    </source>
</evidence>
<keyword evidence="1" id="KW-0472">Membrane</keyword>
<dbReference type="AlphaFoldDB" id="G7SE03"/>
<evidence type="ECO:0000313" key="3">
    <source>
        <dbReference type="Proteomes" id="UP000008845"/>
    </source>
</evidence>
<protein>
    <submittedName>
        <fullName evidence="2">Uncharacterized protein</fullName>
    </submittedName>
</protein>
<evidence type="ECO:0000256" key="1">
    <source>
        <dbReference type="SAM" id="Phobius"/>
    </source>
</evidence>
<keyword evidence="1" id="KW-0812">Transmembrane</keyword>